<keyword evidence="2" id="KW-1185">Reference proteome</keyword>
<dbReference type="EMBL" id="CAJVCH010047397">
    <property type="protein sequence ID" value="CAG7717638.1"/>
    <property type="molecule type" value="Genomic_DNA"/>
</dbReference>
<organism evidence="1 2">
    <name type="scientific">Allacma fusca</name>
    <dbReference type="NCBI Taxonomy" id="39272"/>
    <lineage>
        <taxon>Eukaryota</taxon>
        <taxon>Metazoa</taxon>
        <taxon>Ecdysozoa</taxon>
        <taxon>Arthropoda</taxon>
        <taxon>Hexapoda</taxon>
        <taxon>Collembola</taxon>
        <taxon>Symphypleona</taxon>
        <taxon>Sminthuridae</taxon>
        <taxon>Allacma</taxon>
    </lineage>
</organism>
<reference evidence="1" key="1">
    <citation type="submission" date="2021-06" db="EMBL/GenBank/DDBJ databases">
        <authorList>
            <person name="Hodson N. C."/>
            <person name="Mongue J. A."/>
            <person name="Jaron S. K."/>
        </authorList>
    </citation>
    <scope>NUCLEOTIDE SEQUENCE</scope>
</reference>
<name>A0A8J2K0S4_9HEXA</name>
<evidence type="ECO:0000313" key="1">
    <source>
        <dbReference type="EMBL" id="CAG7717638.1"/>
    </source>
</evidence>
<dbReference type="AlphaFoldDB" id="A0A8J2K0S4"/>
<gene>
    <name evidence="1" type="ORF">AFUS01_LOCUS7082</name>
</gene>
<sequence length="144" mass="15710">MKLTTVIKSDQAKSEINLDRIRILQVLRRAQNSTGGPRISSKKLREKARSAAFYAYMHRLARPSVSHRVSVSNTSKPKGLSEFIVADQKSRESVHTDTGIIASTTVPEDIKTVSSQVTVGAVKKGYDVCSLIPTVEAQNTQSGP</sequence>
<protein>
    <submittedName>
        <fullName evidence="1">Uncharacterized protein</fullName>
    </submittedName>
</protein>
<dbReference type="Proteomes" id="UP000708208">
    <property type="component" value="Unassembled WGS sequence"/>
</dbReference>
<comment type="caution">
    <text evidence="1">The sequence shown here is derived from an EMBL/GenBank/DDBJ whole genome shotgun (WGS) entry which is preliminary data.</text>
</comment>
<proteinExistence type="predicted"/>
<accession>A0A8J2K0S4</accession>
<evidence type="ECO:0000313" key="2">
    <source>
        <dbReference type="Proteomes" id="UP000708208"/>
    </source>
</evidence>